<evidence type="ECO:0000313" key="8">
    <source>
        <dbReference type="EMBL" id="CBY23818.1"/>
    </source>
</evidence>
<reference evidence="8" key="1">
    <citation type="journal article" date="2010" name="Science">
        <title>Plasticity of animal genome architecture unmasked by rapid evolution of a pelagic tunicate.</title>
        <authorList>
            <person name="Denoeud F."/>
            <person name="Henriet S."/>
            <person name="Mungpakdee S."/>
            <person name="Aury J.M."/>
            <person name="Da Silva C."/>
            <person name="Brinkmann H."/>
            <person name="Mikhaleva J."/>
            <person name="Olsen L.C."/>
            <person name="Jubin C."/>
            <person name="Canestro C."/>
            <person name="Bouquet J.M."/>
            <person name="Danks G."/>
            <person name="Poulain J."/>
            <person name="Campsteijn C."/>
            <person name="Adamski M."/>
            <person name="Cross I."/>
            <person name="Yadetie F."/>
            <person name="Muffato M."/>
            <person name="Louis A."/>
            <person name="Butcher S."/>
            <person name="Tsagkogeorga G."/>
            <person name="Konrad A."/>
            <person name="Singh S."/>
            <person name="Jensen M.F."/>
            <person name="Cong E.H."/>
            <person name="Eikeseth-Otteraa H."/>
            <person name="Noel B."/>
            <person name="Anthouard V."/>
            <person name="Porcel B.M."/>
            <person name="Kachouri-Lafond R."/>
            <person name="Nishino A."/>
            <person name="Ugolini M."/>
            <person name="Chourrout P."/>
            <person name="Nishida H."/>
            <person name="Aasland R."/>
            <person name="Huzurbazar S."/>
            <person name="Westhof E."/>
            <person name="Delsuc F."/>
            <person name="Lehrach H."/>
            <person name="Reinhardt R."/>
            <person name="Weissenbach J."/>
            <person name="Roy S.W."/>
            <person name="Artiguenave F."/>
            <person name="Postlethwait J.H."/>
            <person name="Manak J.R."/>
            <person name="Thompson E.M."/>
            <person name="Jaillon O."/>
            <person name="Du Pasquier L."/>
            <person name="Boudinot P."/>
            <person name="Liberles D.A."/>
            <person name="Volff J.N."/>
            <person name="Philippe H."/>
            <person name="Lenhard B."/>
            <person name="Roest Crollius H."/>
            <person name="Wincker P."/>
            <person name="Chourrout D."/>
        </authorList>
    </citation>
    <scope>NUCLEOTIDE SEQUENCE [LARGE SCALE GENOMIC DNA]</scope>
</reference>
<sequence>MVDERTNINSFLEKYLRRTGRIRTLIELEKDLDLERSSESNTASSRLSFAIIKAPERPEIKIPSKTNKKKGAVKTSNQREQEPAEIPKRFLKIAKKFGIADDQVDFFYNHRDSFHWEMKDRQLLYCHARRCSHTTGIGPNALVGHMIDKHDYKEISCVEPECTFVAYSQESIRTHLVKFHGDGKRQPKLYGDLKCKFKSCVYITDNSNHLKRHHDVHENKHMTCPYCPYRTVQIPMMRFHFLLHFNIRNHLCDLCDKCFKNTTELNQHKIRDHYRDFYCNSCQSQFDKIGTLRKHTKIYEQRKKVFTK</sequence>
<dbReference type="PANTHER" id="PTHR24379">
    <property type="entry name" value="KRAB AND ZINC FINGER DOMAIN-CONTAINING"/>
    <property type="match status" value="1"/>
</dbReference>
<feature type="domain" description="C2H2-type" evidence="7">
    <location>
        <begin position="277"/>
        <end position="304"/>
    </location>
</feature>
<dbReference type="Proteomes" id="UP000001307">
    <property type="component" value="Unassembled WGS sequence"/>
</dbReference>
<dbReference type="InterPro" id="IPR036236">
    <property type="entry name" value="Znf_C2H2_sf"/>
</dbReference>
<dbReference type="PANTHER" id="PTHR24379:SF121">
    <property type="entry name" value="C2H2-TYPE DOMAIN-CONTAINING PROTEIN"/>
    <property type="match status" value="1"/>
</dbReference>
<evidence type="ECO:0000256" key="5">
    <source>
        <dbReference type="PROSITE-ProRule" id="PRU00042"/>
    </source>
</evidence>
<dbReference type="Gene3D" id="3.30.160.60">
    <property type="entry name" value="Classic Zinc Finger"/>
    <property type="match status" value="1"/>
</dbReference>
<evidence type="ECO:0000256" key="4">
    <source>
        <dbReference type="ARBA" id="ARBA00022833"/>
    </source>
</evidence>
<protein>
    <recommendedName>
        <fullName evidence="7">C2H2-type domain-containing protein</fullName>
    </recommendedName>
</protein>
<keyword evidence="3 5" id="KW-0863">Zinc-finger</keyword>
<dbReference type="SMART" id="SM00355">
    <property type="entry name" value="ZnF_C2H2"/>
    <property type="match status" value="6"/>
</dbReference>
<dbReference type="GO" id="GO:0008270">
    <property type="term" value="F:zinc ion binding"/>
    <property type="evidence" value="ECO:0007669"/>
    <property type="project" value="UniProtKB-KW"/>
</dbReference>
<dbReference type="SUPFAM" id="SSF57667">
    <property type="entry name" value="beta-beta-alpha zinc fingers"/>
    <property type="match status" value="1"/>
</dbReference>
<name>E4X429_OIKDI</name>
<feature type="region of interest" description="Disordered" evidence="6">
    <location>
        <begin position="61"/>
        <end position="83"/>
    </location>
</feature>
<dbReference type="PROSITE" id="PS00028">
    <property type="entry name" value="ZINC_FINGER_C2H2_1"/>
    <property type="match status" value="1"/>
</dbReference>
<gene>
    <name evidence="8" type="ORF">GSOID_T00001142001</name>
</gene>
<dbReference type="OrthoDB" id="6077919at2759"/>
<evidence type="ECO:0000256" key="2">
    <source>
        <dbReference type="ARBA" id="ARBA00022737"/>
    </source>
</evidence>
<dbReference type="InParanoid" id="E4X429"/>
<evidence type="ECO:0000256" key="3">
    <source>
        <dbReference type="ARBA" id="ARBA00022771"/>
    </source>
</evidence>
<feature type="domain" description="C2H2-type" evidence="7">
    <location>
        <begin position="250"/>
        <end position="273"/>
    </location>
</feature>
<keyword evidence="9" id="KW-1185">Reference proteome</keyword>
<keyword evidence="4" id="KW-0862">Zinc</keyword>
<dbReference type="InterPro" id="IPR013087">
    <property type="entry name" value="Znf_C2H2_type"/>
</dbReference>
<proteinExistence type="predicted"/>
<organism evidence="8">
    <name type="scientific">Oikopleura dioica</name>
    <name type="common">Tunicate</name>
    <dbReference type="NCBI Taxonomy" id="34765"/>
    <lineage>
        <taxon>Eukaryota</taxon>
        <taxon>Metazoa</taxon>
        <taxon>Chordata</taxon>
        <taxon>Tunicata</taxon>
        <taxon>Appendicularia</taxon>
        <taxon>Copelata</taxon>
        <taxon>Oikopleuridae</taxon>
        <taxon>Oikopleura</taxon>
    </lineage>
</organism>
<dbReference type="PROSITE" id="PS50157">
    <property type="entry name" value="ZINC_FINGER_C2H2_2"/>
    <property type="match status" value="2"/>
</dbReference>
<keyword evidence="1" id="KW-0479">Metal-binding</keyword>
<accession>E4X429</accession>
<dbReference type="AlphaFoldDB" id="E4X429"/>
<evidence type="ECO:0000259" key="7">
    <source>
        <dbReference type="PROSITE" id="PS50157"/>
    </source>
</evidence>
<keyword evidence="2" id="KW-0677">Repeat</keyword>
<evidence type="ECO:0000256" key="1">
    <source>
        <dbReference type="ARBA" id="ARBA00022723"/>
    </source>
</evidence>
<evidence type="ECO:0000313" key="9">
    <source>
        <dbReference type="Proteomes" id="UP000001307"/>
    </source>
</evidence>
<evidence type="ECO:0000256" key="6">
    <source>
        <dbReference type="SAM" id="MobiDB-lite"/>
    </source>
</evidence>
<dbReference type="EMBL" id="FN653024">
    <property type="protein sequence ID" value="CBY23818.1"/>
    <property type="molecule type" value="Genomic_DNA"/>
</dbReference>